<dbReference type="PROSITE" id="PS50939">
    <property type="entry name" value="CYTOCHROME_B561"/>
    <property type="match status" value="1"/>
</dbReference>
<dbReference type="STRING" id="542762.A0A4V3WP18"/>
<evidence type="ECO:0000259" key="12">
    <source>
        <dbReference type="PROSITE" id="PS50939"/>
    </source>
</evidence>
<evidence type="ECO:0000256" key="5">
    <source>
        <dbReference type="ARBA" id="ARBA00022692"/>
    </source>
</evidence>
<dbReference type="Gene3D" id="1.20.120.1770">
    <property type="match status" value="1"/>
</dbReference>
<feature type="transmembrane region" description="Helical" evidence="11">
    <location>
        <begin position="204"/>
        <end position="224"/>
    </location>
</feature>
<keyword evidence="5 11" id="KW-0812">Transmembrane</keyword>
<dbReference type="InterPro" id="IPR045150">
    <property type="entry name" value="CYB561D1/2"/>
</dbReference>
<dbReference type="SMART" id="SM00665">
    <property type="entry name" value="B561"/>
    <property type="match status" value="1"/>
</dbReference>
<gene>
    <name evidence="13" type="ORF">TEA_014214</name>
</gene>
<name>A0A4V3WP18_CAMSN</name>
<keyword evidence="14" id="KW-1185">Reference proteome</keyword>
<comment type="subcellular location">
    <subcellularLocation>
        <location evidence="2">Membrane</location>
        <topology evidence="2">Multi-pass membrane protein</topology>
    </subcellularLocation>
</comment>
<sequence>MQIMKKLVVYSTTTTTTHANFILLFLPFVGCSSHDHLNKATNHKEVVSHQKTFDITVHGVLLWASMGLLMPLGILTIRLSHREECRRWFRGLFYFHAILQVYPPSSKSHLTLTLSLLLATAGAILSIRSFENAFNNNHQRIGLALYGAIWLQALIAFRRPRRGSKGRSVWYFVHWALGTTISLLGIFNIYTGLQAYHKRTSRSIRVWTILFTTQIFFIVFFYLFQDKWEYIQRQGVILGNETIITPSNDQVIPQRDNRMSNELCRKTNSLGNYFAKSNALKKLFQLT</sequence>
<reference evidence="13 14" key="1">
    <citation type="journal article" date="2018" name="Proc. Natl. Acad. Sci. U.S.A.">
        <title>Draft genome sequence of Camellia sinensis var. sinensis provides insights into the evolution of the tea genome and tea quality.</title>
        <authorList>
            <person name="Wei C."/>
            <person name="Yang H."/>
            <person name="Wang S."/>
            <person name="Zhao J."/>
            <person name="Liu C."/>
            <person name="Gao L."/>
            <person name="Xia E."/>
            <person name="Lu Y."/>
            <person name="Tai Y."/>
            <person name="She G."/>
            <person name="Sun J."/>
            <person name="Cao H."/>
            <person name="Tong W."/>
            <person name="Gao Q."/>
            <person name="Li Y."/>
            <person name="Deng W."/>
            <person name="Jiang X."/>
            <person name="Wang W."/>
            <person name="Chen Q."/>
            <person name="Zhang S."/>
            <person name="Li H."/>
            <person name="Wu J."/>
            <person name="Wang P."/>
            <person name="Li P."/>
            <person name="Shi C."/>
            <person name="Zheng F."/>
            <person name="Jian J."/>
            <person name="Huang B."/>
            <person name="Shan D."/>
            <person name="Shi M."/>
            <person name="Fang C."/>
            <person name="Yue Y."/>
            <person name="Li F."/>
            <person name="Li D."/>
            <person name="Wei S."/>
            <person name="Han B."/>
            <person name="Jiang C."/>
            <person name="Yin Y."/>
            <person name="Xia T."/>
            <person name="Zhang Z."/>
            <person name="Bennetzen J.L."/>
            <person name="Zhao S."/>
            <person name="Wan X."/>
        </authorList>
    </citation>
    <scope>NUCLEOTIDE SEQUENCE [LARGE SCALE GENOMIC DNA]</scope>
    <source>
        <strain evidence="14">cv. Shuchazao</strain>
        <tissue evidence="13">Leaf</tissue>
    </source>
</reference>
<evidence type="ECO:0000256" key="9">
    <source>
        <dbReference type="ARBA" id="ARBA00023004"/>
    </source>
</evidence>
<evidence type="ECO:0000256" key="6">
    <source>
        <dbReference type="ARBA" id="ARBA00022723"/>
    </source>
</evidence>
<evidence type="ECO:0000256" key="11">
    <source>
        <dbReference type="SAM" id="Phobius"/>
    </source>
</evidence>
<dbReference type="EMBL" id="SDRB02005209">
    <property type="protein sequence ID" value="THG14597.1"/>
    <property type="molecule type" value="Genomic_DNA"/>
</dbReference>
<feature type="transmembrane region" description="Helical" evidence="11">
    <location>
        <begin position="139"/>
        <end position="157"/>
    </location>
</feature>
<feature type="transmembrane region" description="Helical" evidence="11">
    <location>
        <begin position="169"/>
        <end position="192"/>
    </location>
</feature>
<dbReference type="CDD" id="cd08760">
    <property type="entry name" value="Cyt_b561_FRRS1_like"/>
    <property type="match status" value="1"/>
</dbReference>
<accession>A0A4V3WP18</accession>
<evidence type="ECO:0000313" key="14">
    <source>
        <dbReference type="Proteomes" id="UP000306102"/>
    </source>
</evidence>
<dbReference type="PANTHER" id="PTHR15422">
    <property type="entry name" value="OS05G0565100 PROTEIN"/>
    <property type="match status" value="1"/>
</dbReference>
<dbReference type="GO" id="GO:0046872">
    <property type="term" value="F:metal ion binding"/>
    <property type="evidence" value="ECO:0007669"/>
    <property type="project" value="UniProtKB-KW"/>
</dbReference>
<dbReference type="GO" id="GO:0016020">
    <property type="term" value="C:membrane"/>
    <property type="evidence" value="ECO:0007669"/>
    <property type="project" value="UniProtKB-SubCell"/>
</dbReference>
<evidence type="ECO:0000256" key="1">
    <source>
        <dbReference type="ARBA" id="ARBA00001970"/>
    </source>
</evidence>
<keyword evidence="3" id="KW-0813">Transport</keyword>
<keyword evidence="7" id="KW-0249">Electron transport</keyword>
<evidence type="ECO:0000256" key="4">
    <source>
        <dbReference type="ARBA" id="ARBA00022617"/>
    </source>
</evidence>
<dbReference type="PANTHER" id="PTHR15422:SF24">
    <property type="entry name" value="DOMON RELATED DOMAIN-CONTAINING PROTEIN"/>
    <property type="match status" value="1"/>
</dbReference>
<comment type="caution">
    <text evidence="13">The sequence shown here is derived from an EMBL/GenBank/DDBJ whole genome shotgun (WGS) entry which is preliminary data.</text>
</comment>
<feature type="domain" description="Cytochrome b561" evidence="12">
    <location>
        <begin position="25"/>
        <end position="232"/>
    </location>
</feature>
<evidence type="ECO:0000256" key="7">
    <source>
        <dbReference type="ARBA" id="ARBA00022982"/>
    </source>
</evidence>
<evidence type="ECO:0000256" key="10">
    <source>
        <dbReference type="ARBA" id="ARBA00023136"/>
    </source>
</evidence>
<dbReference type="InterPro" id="IPR006593">
    <property type="entry name" value="Cyt_b561/ferric_Rdtase_TM"/>
</dbReference>
<comment type="cofactor">
    <cofactor evidence="1">
        <name>heme b</name>
        <dbReference type="ChEBI" id="CHEBI:60344"/>
    </cofactor>
</comment>
<keyword evidence="10 11" id="KW-0472">Membrane</keyword>
<feature type="transmembrane region" description="Helical" evidence="11">
    <location>
        <begin position="60"/>
        <end position="80"/>
    </location>
</feature>
<evidence type="ECO:0000313" key="13">
    <source>
        <dbReference type="EMBL" id="THG14597.1"/>
    </source>
</evidence>
<feature type="transmembrane region" description="Helical" evidence="11">
    <location>
        <begin position="7"/>
        <end position="29"/>
    </location>
</feature>
<protein>
    <recommendedName>
        <fullName evidence="12">Cytochrome b561 domain-containing protein</fullName>
    </recommendedName>
</protein>
<dbReference type="Proteomes" id="UP000306102">
    <property type="component" value="Unassembled WGS sequence"/>
</dbReference>
<evidence type="ECO:0000256" key="2">
    <source>
        <dbReference type="ARBA" id="ARBA00004141"/>
    </source>
</evidence>
<keyword evidence="8 11" id="KW-1133">Transmembrane helix</keyword>
<proteinExistence type="predicted"/>
<keyword evidence="6" id="KW-0479">Metal-binding</keyword>
<organism evidence="13 14">
    <name type="scientific">Camellia sinensis var. sinensis</name>
    <name type="common">China tea</name>
    <dbReference type="NCBI Taxonomy" id="542762"/>
    <lineage>
        <taxon>Eukaryota</taxon>
        <taxon>Viridiplantae</taxon>
        <taxon>Streptophyta</taxon>
        <taxon>Embryophyta</taxon>
        <taxon>Tracheophyta</taxon>
        <taxon>Spermatophyta</taxon>
        <taxon>Magnoliopsida</taxon>
        <taxon>eudicotyledons</taxon>
        <taxon>Gunneridae</taxon>
        <taxon>Pentapetalae</taxon>
        <taxon>asterids</taxon>
        <taxon>Ericales</taxon>
        <taxon>Theaceae</taxon>
        <taxon>Camellia</taxon>
    </lineage>
</organism>
<evidence type="ECO:0000256" key="3">
    <source>
        <dbReference type="ARBA" id="ARBA00022448"/>
    </source>
</evidence>
<dbReference type="GO" id="GO:0140575">
    <property type="term" value="F:transmembrane monodehydroascorbate reductase activity"/>
    <property type="evidence" value="ECO:0007669"/>
    <property type="project" value="InterPro"/>
</dbReference>
<evidence type="ECO:0000256" key="8">
    <source>
        <dbReference type="ARBA" id="ARBA00022989"/>
    </source>
</evidence>
<feature type="transmembrane region" description="Helical" evidence="11">
    <location>
        <begin position="110"/>
        <end position="127"/>
    </location>
</feature>
<keyword evidence="9" id="KW-0408">Iron</keyword>
<dbReference type="AlphaFoldDB" id="A0A4V3WP18"/>
<dbReference type="GO" id="GO:0020037">
    <property type="term" value="F:heme binding"/>
    <property type="evidence" value="ECO:0007669"/>
    <property type="project" value="TreeGrafter"/>
</dbReference>
<keyword evidence="4" id="KW-0349">Heme</keyword>